<evidence type="ECO:0000256" key="1">
    <source>
        <dbReference type="SAM" id="MobiDB-lite"/>
    </source>
</evidence>
<reference evidence="2 3" key="1">
    <citation type="submission" date="2018-05" db="EMBL/GenBank/DDBJ databases">
        <title>Genomic Encyclopedia of Type Strains, Phase IV (KMG-IV): sequencing the most valuable type-strain genomes for metagenomic binning, comparative biology and taxonomic classification.</title>
        <authorList>
            <person name="Goeker M."/>
        </authorList>
    </citation>
    <scope>NUCLEOTIDE SEQUENCE [LARGE SCALE GENOMIC DNA]</scope>
    <source>
        <strain evidence="2 3">DSM 3183</strain>
    </source>
</reference>
<keyword evidence="3" id="KW-1185">Reference proteome</keyword>
<dbReference type="Proteomes" id="UP000248014">
    <property type="component" value="Unassembled WGS sequence"/>
</dbReference>
<dbReference type="RefSeq" id="WP_167398588.1">
    <property type="nucleotide sequence ID" value="NZ_QJJM01000016.1"/>
</dbReference>
<organism evidence="2 3">
    <name type="scientific">Blastomonas natatoria</name>
    <dbReference type="NCBI Taxonomy" id="34015"/>
    <lineage>
        <taxon>Bacteria</taxon>
        <taxon>Pseudomonadati</taxon>
        <taxon>Pseudomonadota</taxon>
        <taxon>Alphaproteobacteria</taxon>
        <taxon>Sphingomonadales</taxon>
        <taxon>Sphingomonadaceae</taxon>
        <taxon>Blastomonas</taxon>
    </lineage>
</organism>
<gene>
    <name evidence="2" type="ORF">C7451_11635</name>
</gene>
<name>A0A2V3UQU0_9SPHN</name>
<comment type="caution">
    <text evidence="2">The sequence shown here is derived from an EMBL/GenBank/DDBJ whole genome shotgun (WGS) entry which is preliminary data.</text>
</comment>
<accession>A0A2V3UQU0</accession>
<feature type="region of interest" description="Disordered" evidence="1">
    <location>
        <begin position="31"/>
        <end position="57"/>
    </location>
</feature>
<proteinExistence type="predicted"/>
<evidence type="ECO:0000313" key="3">
    <source>
        <dbReference type="Proteomes" id="UP000248014"/>
    </source>
</evidence>
<dbReference type="EMBL" id="QJJM01000016">
    <property type="protein sequence ID" value="PXW69516.1"/>
    <property type="molecule type" value="Genomic_DNA"/>
</dbReference>
<sequence>MVDNFSIAISHLLIALAAWRLVWRADLDKEAPPEKDKLGSGFFQPRRRPGTEERSDA</sequence>
<protein>
    <submittedName>
        <fullName evidence="2">Uncharacterized protein</fullName>
    </submittedName>
</protein>
<evidence type="ECO:0000313" key="2">
    <source>
        <dbReference type="EMBL" id="PXW69516.1"/>
    </source>
</evidence>
<dbReference type="AlphaFoldDB" id="A0A2V3UQU0"/>